<evidence type="ECO:0000256" key="1">
    <source>
        <dbReference type="SAM" id="MobiDB-lite"/>
    </source>
</evidence>
<reference evidence="3" key="1">
    <citation type="submission" date="2023-07" db="EMBL/GenBank/DDBJ databases">
        <title>draft genome sequence of fig (Ficus carica).</title>
        <authorList>
            <person name="Takahashi T."/>
            <person name="Nishimura K."/>
        </authorList>
    </citation>
    <scope>NUCLEOTIDE SEQUENCE</scope>
</reference>
<accession>A0AA88DRY6</accession>
<name>A0AA88DRY6_FICCA</name>
<evidence type="ECO:0000313" key="3">
    <source>
        <dbReference type="EMBL" id="GMN60403.1"/>
    </source>
</evidence>
<evidence type="ECO:0000313" key="4">
    <source>
        <dbReference type="Proteomes" id="UP001187192"/>
    </source>
</evidence>
<dbReference type="InterPro" id="IPR005162">
    <property type="entry name" value="Retrotrans_gag_dom"/>
</dbReference>
<dbReference type="PANTHER" id="PTHR33223:SF10">
    <property type="entry name" value="AMINOTRANSFERASE-LIKE PLANT MOBILE DOMAIN-CONTAINING PROTEIN"/>
    <property type="match status" value="1"/>
</dbReference>
<dbReference type="Pfam" id="PF03732">
    <property type="entry name" value="Retrotrans_gag"/>
    <property type="match status" value="1"/>
</dbReference>
<dbReference type="Proteomes" id="UP001187192">
    <property type="component" value="Unassembled WGS sequence"/>
</dbReference>
<organism evidence="3 4">
    <name type="scientific">Ficus carica</name>
    <name type="common">Common fig</name>
    <dbReference type="NCBI Taxonomy" id="3494"/>
    <lineage>
        <taxon>Eukaryota</taxon>
        <taxon>Viridiplantae</taxon>
        <taxon>Streptophyta</taxon>
        <taxon>Embryophyta</taxon>
        <taxon>Tracheophyta</taxon>
        <taxon>Spermatophyta</taxon>
        <taxon>Magnoliopsida</taxon>
        <taxon>eudicotyledons</taxon>
        <taxon>Gunneridae</taxon>
        <taxon>Pentapetalae</taxon>
        <taxon>rosids</taxon>
        <taxon>fabids</taxon>
        <taxon>Rosales</taxon>
        <taxon>Moraceae</taxon>
        <taxon>Ficeae</taxon>
        <taxon>Ficus</taxon>
    </lineage>
</organism>
<comment type="caution">
    <text evidence="3">The sequence shown here is derived from an EMBL/GenBank/DDBJ whole genome shotgun (WGS) entry which is preliminary data.</text>
</comment>
<proteinExistence type="predicted"/>
<dbReference type="AlphaFoldDB" id="A0AA88DRY6"/>
<feature type="domain" description="Retrotransposon gag" evidence="2">
    <location>
        <begin position="85"/>
        <end position="175"/>
    </location>
</feature>
<feature type="compositionally biased region" description="Basic and acidic residues" evidence="1">
    <location>
        <begin position="228"/>
        <end position="241"/>
    </location>
</feature>
<dbReference type="PANTHER" id="PTHR33223">
    <property type="entry name" value="CCHC-TYPE DOMAIN-CONTAINING PROTEIN"/>
    <property type="match status" value="1"/>
</dbReference>
<gene>
    <name evidence="3" type="ORF">TIFTF001_029494</name>
</gene>
<sequence length="583" mass="65833">MDDQNKLDHLQRQLNLLVIQRYGLEQVGVVDPPFTPKIMAKPYPARFKMPTVASYDGSTDADKHLENYQAHMLIQNANEAALCKAFCLTLTEAARQWYRKQIPGSVDSFKQLVDALATAFLGAKTLKVETSYQFRIKHGESEPLKEYLDRFDKAVMQIKSCFDDTLIQAFWDGVKDKRLVWTIAYDVPSTFAHLRGIARKHAEADEYIRGRGLVCGEQSRLPERKLNKDVVEPNRPEKGKAAPDVGRAEPTSGPKILVERFRQYTPLVTTAEHILNQISGRGILRDPPPLLTDRTRRNQNKYCNFHKDVSHVMKDCIQLRDQIELLVRDGHLREFVEQVINPTGAANRPTPVQPCSNPGLSNWAIVTESEHVVHTIFGGIATGDTASSRRSYVLEDRQCIRAIDTVCLPVTVGDGSERATRMVEFLVVDRPLVNNIILGKPTLNALKAVVSTYHLAMKFPTSNGDEVFRGNQERARKCYMEDVSKLCRKAPQPAIVTTVFMVDEMLDTPGGEIKALSDLDPRMLEEEVRAHPVEDIVQYQLDPSLNKWSAIDGIRFEDLIHDKIVKVVYFFGGMVCLDHRIGS</sequence>
<feature type="region of interest" description="Disordered" evidence="1">
    <location>
        <begin position="228"/>
        <end position="249"/>
    </location>
</feature>
<evidence type="ECO:0000259" key="2">
    <source>
        <dbReference type="Pfam" id="PF03732"/>
    </source>
</evidence>
<protein>
    <recommendedName>
        <fullName evidence="2">Retrotransposon gag domain-containing protein</fullName>
    </recommendedName>
</protein>
<dbReference type="EMBL" id="BTGU01000098">
    <property type="protein sequence ID" value="GMN60403.1"/>
    <property type="molecule type" value="Genomic_DNA"/>
</dbReference>
<keyword evidence="4" id="KW-1185">Reference proteome</keyword>